<dbReference type="InterPro" id="IPR006308">
    <property type="entry name" value="Pol_III_a_PolC-type_gram_pos"/>
</dbReference>
<dbReference type="InterPro" id="IPR003141">
    <property type="entry name" value="Pol/His_phosphatase_N"/>
</dbReference>
<evidence type="ECO:0000256" key="4">
    <source>
        <dbReference type="ARBA" id="ARBA00022695"/>
    </source>
</evidence>
<dbReference type="InterPro" id="IPR044923">
    <property type="entry name" value="PolC_middle_finger_sf"/>
</dbReference>
<dbReference type="Gene3D" id="1.10.150.700">
    <property type="entry name" value="PolC, middle finger domain"/>
    <property type="match status" value="1"/>
</dbReference>
<dbReference type="Proteomes" id="UP000183190">
    <property type="component" value="Unassembled WGS sequence"/>
</dbReference>
<dbReference type="Pfam" id="PF02811">
    <property type="entry name" value="PHP"/>
    <property type="match status" value="1"/>
</dbReference>
<dbReference type="RefSeq" id="WP_074716322.1">
    <property type="nucleotide sequence ID" value="NZ_FNWV01000005.1"/>
</dbReference>
<keyword evidence="5 11" id="KW-0235">DNA replication</keyword>
<keyword evidence="4 11" id="KW-0548">Nucleotidyltransferase</keyword>
<dbReference type="HAMAP" id="MF_00356">
    <property type="entry name" value="DNApol_PolC"/>
    <property type="match status" value="1"/>
</dbReference>
<dbReference type="InterPro" id="IPR004013">
    <property type="entry name" value="PHP_dom"/>
</dbReference>
<keyword evidence="9 11" id="KW-0239">DNA-directed DNA polymerase</keyword>
<dbReference type="CDD" id="cd06127">
    <property type="entry name" value="DEDDh"/>
    <property type="match status" value="1"/>
</dbReference>
<dbReference type="CDD" id="cd07435">
    <property type="entry name" value="PHP_PolIIIA_POLC"/>
    <property type="match status" value="1"/>
</dbReference>
<evidence type="ECO:0000256" key="3">
    <source>
        <dbReference type="ARBA" id="ARBA00022679"/>
    </source>
</evidence>
<name>A0A1H6JIF6_RUMFL</name>
<dbReference type="GO" id="GO:0008408">
    <property type="term" value="F:3'-5' exonuclease activity"/>
    <property type="evidence" value="ECO:0007669"/>
    <property type="project" value="UniProtKB-UniRule"/>
</dbReference>
<dbReference type="CDD" id="cd04484">
    <property type="entry name" value="polC_OBF"/>
    <property type="match status" value="1"/>
</dbReference>
<evidence type="ECO:0000256" key="6">
    <source>
        <dbReference type="ARBA" id="ARBA00022722"/>
    </source>
</evidence>
<comment type="subcellular location">
    <subcellularLocation>
        <location evidence="11">Cytoplasm</location>
    </subcellularLocation>
</comment>
<dbReference type="Gene3D" id="6.10.140.1510">
    <property type="match status" value="1"/>
</dbReference>
<keyword evidence="7 11" id="KW-0378">Hydrolase</keyword>
<dbReference type="NCBIfam" id="TIGR00573">
    <property type="entry name" value="dnaq"/>
    <property type="match status" value="1"/>
</dbReference>
<dbReference type="GO" id="GO:0003677">
    <property type="term" value="F:DNA binding"/>
    <property type="evidence" value="ECO:0007669"/>
    <property type="project" value="UniProtKB-UniRule"/>
</dbReference>
<dbReference type="Pfam" id="PF07733">
    <property type="entry name" value="DNA_pol3_alpha"/>
    <property type="match status" value="2"/>
</dbReference>
<dbReference type="Pfam" id="PF14579">
    <property type="entry name" value="HHH_6"/>
    <property type="match status" value="1"/>
</dbReference>
<dbReference type="PANTHER" id="PTHR32294:SF5">
    <property type="entry name" value="DNA POLYMERASE III POLC-TYPE"/>
    <property type="match status" value="1"/>
</dbReference>
<dbReference type="SMART" id="SM00479">
    <property type="entry name" value="EXOIII"/>
    <property type="match status" value="1"/>
</dbReference>
<dbReference type="EMBL" id="FNWV01000005">
    <property type="protein sequence ID" value="SEH60589.1"/>
    <property type="molecule type" value="Genomic_DNA"/>
</dbReference>
<feature type="domain" description="Exonuclease" evidence="12">
    <location>
        <begin position="424"/>
        <end position="590"/>
    </location>
</feature>
<dbReference type="Pfam" id="PF17657">
    <property type="entry name" value="DNA_pol3_finger"/>
    <property type="match status" value="1"/>
</dbReference>
<proteinExistence type="inferred from homology"/>
<dbReference type="EC" id="2.7.7.7" evidence="11"/>
<sequence>MQIKISEFLKDYDLELPESILSGEIFKLTYSENLEKIRFHAHFGEIVPSDDIFSFEKAVETAIKVEQVRLAPRYPSEKFGMDCYSELLKLLKREIPVVNGFLDDAEVTLGNGELRIKIVHGGRDILDRYNFCLYFSRMIYNQFGVKVKVVLDGENNVSAQQFDEMIERIEADMPDYSSQLIPDKTPDEIRAEEMKSVIPTVTIDVTALDKDFDAESAEIVKGKAIREKPVPICEAVQRLGEKVVVVGDVFASELKEVRNEKTVVTYDITDYSGSLKVKIFAKNEEVEELKLGSIKSGATLLVSGKLDYDSYARDIVISANSLIKVKRIPKMDNYPEKRVELHCHSNMSAMDAVTDPVTLINRAAAWGHQAMAITDHGNVQAFPDCMYNMPKNFKAIYGMEAYVVNDIERDMVVYGDDDRSFDDEIIIFDVETTGLSFRNDRLTEIGAVKLKNLQVVDSFNTKVNPGFHIPERITELTGISDADVANAPDEAEALRMFMEFCGDKPVLVAHNARYDTNMINQVKKRQDIDFPYTWVDTLVMCQSMLPEMGRHKLNLVAKQLKLGKFDHHRASDDALMLAKIYIELVGRLKSERNFKSIQQLNILVGEIETKKLKSYHHIILVRNQAGLKNLYRLVSLSNLEYFYKKPLIPKSKLIEHREGLIYGSACEAGELFQAMLDIRDQDYIDNLAKFYDYLEIQPIGNNEFMVREGVARDDDELREFNKNIVELGDRLGIPTCATCDVHFIDPKDAIYRKIILASMGFKDAEEQAPLYLRTTEEMMTEFAYLGEDKAKEVVITNTNAIADQIEMIRPIPKGTFTPTIEGAEEELVKITHDKAHEIYGDPLPELVDKRLDRELSSIIKHGFSVLYIIAQKLVWNSVDNGYLVGSRGSVGSSFVASMAGISEVNPLPPHYVCPNCKHSEFLLDGVYGSGFDLPPKKCPDCGKDMNRDGHDIPFETFLGFDGDKAPDIDLNFSDEYQFWAHRYTEKLFGKSNVFKAGTISVVAEKTAYGYVKKYCEENGITLNNAEMSRLAIGCTGIKRTTGQHPGGMVVVPSDYDVYDFTPVQHPADTADSEIITTHFTFNSLHDTILKLDELGHVVPTLYKHLEDLTGIKIKDVPTSDPDVIRMCTNCDVLGVTPEEIYCKTGSLGIPEMGTGFTIQMLLDAKPTKFSDFLQISGLSHGTDVWLGNAKDLIDNGVCTISDVIGTRDSIMTYLLYKGVEPKMAFQIMEWTRKGKAPKQFTPEIIQMLRDHNVPEWYIESCLKIKYMFPKAHAAAYVIAAIKLGWFKLHMPLEYYATYFSVRGEDFDAELAIKGKGAVRAKIEEIKALGNDKTNKDSALYDILLITNEMMSRGYEFLPIDLFKSHATDYLVEDGKLRIPFSAMSGVGDNAAKGIYEAVQKGGFMSIEEFQQESGASKTTIDMLKSIGAFGDLPESTQMSFF</sequence>
<evidence type="ECO:0000256" key="9">
    <source>
        <dbReference type="ARBA" id="ARBA00022932"/>
    </source>
</evidence>
<dbReference type="SUPFAM" id="SSF53098">
    <property type="entry name" value="Ribonuclease H-like"/>
    <property type="match status" value="1"/>
</dbReference>
<keyword evidence="2 11" id="KW-0963">Cytoplasm</keyword>
<keyword evidence="6 11" id="KW-0540">Nuclease</keyword>
<accession>A0A1H6JIF6</accession>
<dbReference type="GO" id="GO:0003887">
    <property type="term" value="F:DNA-directed DNA polymerase activity"/>
    <property type="evidence" value="ECO:0007669"/>
    <property type="project" value="UniProtKB-UniRule"/>
</dbReference>
<dbReference type="InterPro" id="IPR012340">
    <property type="entry name" value="NA-bd_OB-fold"/>
</dbReference>
<dbReference type="FunFam" id="3.30.420.10:FF:000045">
    <property type="entry name" value="3'-5' exonuclease DinG"/>
    <property type="match status" value="1"/>
</dbReference>
<feature type="domain" description="Polymerase/histidinol phosphatase N-terminal" evidence="13">
    <location>
        <begin position="339"/>
        <end position="405"/>
    </location>
</feature>
<dbReference type="PANTHER" id="PTHR32294">
    <property type="entry name" value="DNA POLYMERASE III SUBUNIT ALPHA"/>
    <property type="match status" value="1"/>
</dbReference>
<dbReference type="GO" id="GO:0005737">
    <property type="term" value="C:cytoplasm"/>
    <property type="evidence" value="ECO:0007669"/>
    <property type="project" value="UniProtKB-SubCell"/>
</dbReference>
<dbReference type="Gene3D" id="3.30.1900.20">
    <property type="match status" value="2"/>
</dbReference>
<evidence type="ECO:0000256" key="1">
    <source>
        <dbReference type="ARBA" id="ARBA00003452"/>
    </source>
</evidence>
<evidence type="ECO:0000256" key="2">
    <source>
        <dbReference type="ARBA" id="ARBA00022490"/>
    </source>
</evidence>
<dbReference type="NCBIfam" id="TIGR01405">
    <property type="entry name" value="polC_Gram_pos"/>
    <property type="match status" value="1"/>
</dbReference>
<dbReference type="InterPro" id="IPR013520">
    <property type="entry name" value="Ribonucl_H"/>
</dbReference>
<evidence type="ECO:0000259" key="12">
    <source>
        <dbReference type="SMART" id="SM00479"/>
    </source>
</evidence>
<keyword evidence="3 11" id="KW-0808">Transferase</keyword>
<dbReference type="InterPro" id="IPR040982">
    <property type="entry name" value="DNA_pol3_finger"/>
</dbReference>
<dbReference type="Gene3D" id="1.10.150.870">
    <property type="match status" value="1"/>
</dbReference>
<dbReference type="OrthoDB" id="9804290at2"/>
<keyword evidence="8 11" id="KW-0269">Exonuclease</keyword>
<dbReference type="InterPro" id="IPR006054">
    <property type="entry name" value="DnaQ"/>
</dbReference>
<evidence type="ECO:0000313" key="15">
    <source>
        <dbReference type="Proteomes" id="UP000183190"/>
    </source>
</evidence>
<protein>
    <recommendedName>
        <fullName evidence="11">DNA polymerase III PolC-type</fullName>
        <shortName evidence="11">PolIII</shortName>
        <ecNumber evidence="11">2.7.7.7</ecNumber>
    </recommendedName>
</protein>
<dbReference type="Pfam" id="PF00929">
    <property type="entry name" value="RNase_T"/>
    <property type="match status" value="1"/>
</dbReference>
<evidence type="ECO:0000259" key="13">
    <source>
        <dbReference type="SMART" id="SM00481"/>
    </source>
</evidence>
<dbReference type="InterPro" id="IPR036397">
    <property type="entry name" value="RNaseH_sf"/>
</dbReference>
<dbReference type="Gene3D" id="3.30.420.10">
    <property type="entry name" value="Ribonuclease H-like superfamily/Ribonuclease H"/>
    <property type="match status" value="1"/>
</dbReference>
<evidence type="ECO:0000256" key="7">
    <source>
        <dbReference type="ARBA" id="ARBA00022801"/>
    </source>
</evidence>
<evidence type="ECO:0000256" key="10">
    <source>
        <dbReference type="ARBA" id="ARBA00049244"/>
    </source>
</evidence>
<gene>
    <name evidence="11" type="primary">polC</name>
    <name evidence="14" type="ORF">SAMN02910265_01677</name>
</gene>
<evidence type="ECO:0000256" key="8">
    <source>
        <dbReference type="ARBA" id="ARBA00022839"/>
    </source>
</evidence>
<comment type="function">
    <text evidence="1 11">Required for replicative DNA synthesis. This DNA polymerase also exhibits 3' to 5' exonuclease activity.</text>
</comment>
<comment type="catalytic activity">
    <reaction evidence="10 11">
        <text>DNA(n) + a 2'-deoxyribonucleoside 5'-triphosphate = DNA(n+1) + diphosphate</text>
        <dbReference type="Rhea" id="RHEA:22508"/>
        <dbReference type="Rhea" id="RHEA-COMP:17339"/>
        <dbReference type="Rhea" id="RHEA-COMP:17340"/>
        <dbReference type="ChEBI" id="CHEBI:33019"/>
        <dbReference type="ChEBI" id="CHEBI:61560"/>
        <dbReference type="ChEBI" id="CHEBI:173112"/>
        <dbReference type="EC" id="2.7.7.7"/>
    </reaction>
</comment>
<dbReference type="InterPro" id="IPR012337">
    <property type="entry name" value="RNaseH-like_sf"/>
</dbReference>
<organism evidence="14 15">
    <name type="scientific">Ruminococcus flavefaciens</name>
    <dbReference type="NCBI Taxonomy" id="1265"/>
    <lineage>
        <taxon>Bacteria</taxon>
        <taxon>Bacillati</taxon>
        <taxon>Bacillota</taxon>
        <taxon>Clostridia</taxon>
        <taxon>Eubacteriales</taxon>
        <taxon>Oscillospiraceae</taxon>
        <taxon>Ruminococcus</taxon>
    </lineage>
</organism>
<dbReference type="InterPro" id="IPR011708">
    <property type="entry name" value="DNA_pol3_alpha_NTPase_dom"/>
</dbReference>
<dbReference type="InterPro" id="IPR029460">
    <property type="entry name" value="DNAPol_HHH"/>
</dbReference>
<dbReference type="Gene3D" id="3.20.20.140">
    <property type="entry name" value="Metal-dependent hydrolases"/>
    <property type="match status" value="2"/>
</dbReference>
<dbReference type="GO" id="GO:0006261">
    <property type="term" value="P:DNA-templated DNA replication"/>
    <property type="evidence" value="ECO:0007669"/>
    <property type="project" value="UniProtKB-UniRule"/>
</dbReference>
<reference evidence="14 15" key="1">
    <citation type="submission" date="2016-10" db="EMBL/GenBank/DDBJ databases">
        <authorList>
            <person name="de Groot N.N."/>
        </authorList>
    </citation>
    <scope>NUCLEOTIDE SEQUENCE [LARGE SCALE GENOMIC DNA]</scope>
    <source>
        <strain evidence="14 15">YAD2003</strain>
    </source>
</reference>
<dbReference type="NCBIfam" id="NF001688">
    <property type="entry name" value="PRK00448.1"/>
    <property type="match status" value="1"/>
</dbReference>
<dbReference type="Gene3D" id="2.40.50.140">
    <property type="entry name" value="Nucleic acid-binding proteins"/>
    <property type="match status" value="1"/>
</dbReference>
<evidence type="ECO:0000256" key="5">
    <source>
        <dbReference type="ARBA" id="ARBA00022705"/>
    </source>
</evidence>
<evidence type="ECO:0000256" key="11">
    <source>
        <dbReference type="HAMAP-Rule" id="MF_00356"/>
    </source>
</evidence>
<dbReference type="SMART" id="SM00481">
    <property type="entry name" value="POLIIIAc"/>
    <property type="match status" value="1"/>
</dbReference>
<evidence type="ECO:0000313" key="14">
    <source>
        <dbReference type="EMBL" id="SEH60589.1"/>
    </source>
</evidence>
<dbReference type="InterPro" id="IPR004805">
    <property type="entry name" value="DnaE2/DnaE/PolC"/>
</dbReference>
<comment type="similarity">
    <text evidence="11">Belongs to the DNA polymerase type-C family. PolC subfamily.</text>
</comment>